<dbReference type="GeneID" id="85226098"/>
<protein>
    <submittedName>
        <fullName evidence="2">Uncharacterized protein</fullName>
    </submittedName>
</protein>
<keyword evidence="3" id="KW-1185">Reference proteome</keyword>
<feature type="compositionally biased region" description="Acidic residues" evidence="1">
    <location>
        <begin position="190"/>
        <end position="200"/>
    </location>
</feature>
<feature type="compositionally biased region" description="Basic and acidic residues" evidence="1">
    <location>
        <begin position="201"/>
        <end position="210"/>
    </location>
</feature>
<dbReference type="Proteomes" id="UP001217754">
    <property type="component" value="Chromosome 4"/>
</dbReference>
<evidence type="ECO:0000313" key="2">
    <source>
        <dbReference type="EMBL" id="WFD39470.1"/>
    </source>
</evidence>
<feature type="compositionally biased region" description="Basic and acidic residues" evidence="1">
    <location>
        <begin position="216"/>
        <end position="227"/>
    </location>
</feature>
<sequence>MRQARLSFGKSEAKDAPAPRRRIKVRARRPPPSAPPLARVYSGALPVANVFARVYLYEYLARFEDANALGWPPTRLDAVHCWDDYVALQILQRLAVHLGGLTELASGQPSAGCGALVRALRRHMDEPEAPAPWIAAHSMLERAHVPPYDLEEVSVDLPVWRRPAAKKAQEPIMPRRTRSTTRLVDAVAQLDDDMDLDEPEEGTRRSRRAEQLAAKKRSDDLRERAERVLGPQALGEEEEEEEEDGEPMHLESKIACLVRLCDLMSTPKGVPASSSMHRLVQPLIDSLPALEKEAREHVAKVKNECEATMNALQKKAPSMVSPRYNAWKEERKNLGLANDHAVRTAQAEQYVSVARCTPRSGPLGRDLDGNEYWHLCPVALPEREQDVASAGALPPFSGHWSQVLVVYGRSPGGVLVESSEQAASQADADAKSEPAEPAEPADALTDATDAAKPPPSVPAPPTPAFYGTGDAEAIGQLHTYLHHRMEHADLSEHQQAEQAALLASLAQVQSYIAWVQAEVAARGL</sequence>
<reference evidence="2" key="1">
    <citation type="submission" date="2023-03" db="EMBL/GenBank/DDBJ databases">
        <title>Mating type loci evolution in Malassezia.</title>
        <authorList>
            <person name="Coelho M.A."/>
        </authorList>
    </citation>
    <scope>NUCLEOTIDE SEQUENCE</scope>
    <source>
        <strain evidence="2">CBS 9431</strain>
    </source>
</reference>
<proteinExistence type="predicted"/>
<dbReference type="EMBL" id="CP119961">
    <property type="protein sequence ID" value="WFD39470.1"/>
    <property type="molecule type" value="Genomic_DNA"/>
</dbReference>
<organism evidence="2 3">
    <name type="scientific">Malassezia japonica</name>
    <dbReference type="NCBI Taxonomy" id="223818"/>
    <lineage>
        <taxon>Eukaryota</taxon>
        <taxon>Fungi</taxon>
        <taxon>Dikarya</taxon>
        <taxon>Basidiomycota</taxon>
        <taxon>Ustilaginomycotina</taxon>
        <taxon>Malasseziomycetes</taxon>
        <taxon>Malasseziales</taxon>
        <taxon>Malasseziaceae</taxon>
        <taxon>Malassezia</taxon>
    </lineage>
</organism>
<feature type="compositionally biased region" description="Low complexity" evidence="1">
    <location>
        <begin position="417"/>
        <end position="427"/>
    </location>
</feature>
<feature type="compositionally biased region" description="Basic residues" evidence="1">
    <location>
        <begin position="19"/>
        <end position="29"/>
    </location>
</feature>
<evidence type="ECO:0000313" key="3">
    <source>
        <dbReference type="Proteomes" id="UP001217754"/>
    </source>
</evidence>
<dbReference type="RefSeq" id="XP_060122367.1">
    <property type="nucleotide sequence ID" value="XM_060266384.1"/>
</dbReference>
<feature type="region of interest" description="Disordered" evidence="1">
    <location>
        <begin position="1"/>
        <end position="34"/>
    </location>
</feature>
<name>A0AAF0F2A7_9BASI</name>
<feature type="region of interest" description="Disordered" evidence="1">
    <location>
        <begin position="187"/>
        <end position="248"/>
    </location>
</feature>
<feature type="compositionally biased region" description="Pro residues" evidence="1">
    <location>
        <begin position="452"/>
        <end position="463"/>
    </location>
</feature>
<feature type="compositionally biased region" description="Acidic residues" evidence="1">
    <location>
        <begin position="235"/>
        <end position="245"/>
    </location>
</feature>
<accession>A0AAF0F2A7</accession>
<gene>
    <name evidence="2" type="ORF">MJAP1_002447</name>
</gene>
<feature type="compositionally biased region" description="Low complexity" evidence="1">
    <location>
        <begin position="438"/>
        <end position="451"/>
    </location>
</feature>
<feature type="region of interest" description="Disordered" evidence="1">
    <location>
        <begin position="417"/>
        <end position="463"/>
    </location>
</feature>
<dbReference type="AlphaFoldDB" id="A0AAF0F2A7"/>
<evidence type="ECO:0000256" key="1">
    <source>
        <dbReference type="SAM" id="MobiDB-lite"/>
    </source>
</evidence>